<feature type="signal peptide" evidence="1">
    <location>
        <begin position="1"/>
        <end position="25"/>
    </location>
</feature>
<evidence type="ECO:0000313" key="2">
    <source>
        <dbReference type="EMBL" id="RNM11653.1"/>
    </source>
</evidence>
<evidence type="ECO:0000313" key="3">
    <source>
        <dbReference type="Proteomes" id="UP000279994"/>
    </source>
</evidence>
<accession>A0A3N0GGR1</accession>
<comment type="caution">
    <text evidence="2">The sequence shown here is derived from an EMBL/GenBank/DDBJ whole genome shotgun (WGS) entry which is preliminary data.</text>
</comment>
<reference evidence="2 3" key="1">
    <citation type="submission" date="2018-11" db="EMBL/GenBank/DDBJ databases">
        <authorList>
            <person name="Li F."/>
        </authorList>
    </citation>
    <scope>NUCLEOTIDE SEQUENCE [LARGE SCALE GENOMIC DNA]</scope>
    <source>
        <strain evidence="2 3">Gsoil 818</strain>
    </source>
</reference>
<proteinExistence type="predicted"/>
<keyword evidence="3" id="KW-1185">Reference proteome</keyword>
<keyword evidence="1" id="KW-0732">Signal</keyword>
<gene>
    <name evidence="2" type="ORF">EFL26_21035</name>
</gene>
<name>A0A3N0GGR1_9ACTN</name>
<feature type="chain" id="PRO_5018149768" evidence="1">
    <location>
        <begin position="26"/>
        <end position="239"/>
    </location>
</feature>
<dbReference type="AlphaFoldDB" id="A0A3N0GGR1"/>
<sequence>MRRLFLGVLTAVLLLGGPVCVPVQAASPYGSVTGISGVLYDDCGSYPFRYSVDVPGGGDYRALNLQLVAPDGSQADTAYVVPDANLASGTGAFRLCRPTDPYGTYTIRGTVEWAPTVDAAKTSAPLDDAHFTMRKPSSRTSVAASTRRPAYGQVVAYRFRSLLEEPSGYAPDAFAWVHLEKRVAGRWVRVKGGRAMTHGTGAVTVRLRYLAHHHRTWLRAVTEPSPRYARSVSPPLRLW</sequence>
<organism evidence="2 3">
    <name type="scientific">Nocardioides pocheonensis</name>
    <dbReference type="NCBI Taxonomy" id="661485"/>
    <lineage>
        <taxon>Bacteria</taxon>
        <taxon>Bacillati</taxon>
        <taxon>Actinomycetota</taxon>
        <taxon>Actinomycetes</taxon>
        <taxon>Propionibacteriales</taxon>
        <taxon>Nocardioidaceae</taxon>
        <taxon>Nocardioides</taxon>
    </lineage>
</organism>
<protein>
    <submittedName>
        <fullName evidence="2">Uncharacterized protein</fullName>
    </submittedName>
</protein>
<evidence type="ECO:0000256" key="1">
    <source>
        <dbReference type="SAM" id="SignalP"/>
    </source>
</evidence>
<dbReference type="EMBL" id="RJSF01000047">
    <property type="protein sequence ID" value="RNM11653.1"/>
    <property type="molecule type" value="Genomic_DNA"/>
</dbReference>
<dbReference type="Proteomes" id="UP000279994">
    <property type="component" value="Unassembled WGS sequence"/>
</dbReference>